<feature type="region of interest" description="Disordered" evidence="1">
    <location>
        <begin position="585"/>
        <end position="643"/>
    </location>
</feature>
<dbReference type="GeneID" id="39873309"/>
<dbReference type="GO" id="GO:0016301">
    <property type="term" value="F:kinase activity"/>
    <property type="evidence" value="ECO:0007669"/>
    <property type="project" value="UniProtKB-KW"/>
</dbReference>
<accession>A0A2H6K9A5</accession>
<keyword evidence="2" id="KW-0732">Signal</keyword>
<keyword evidence="3" id="KW-0808">Transferase</keyword>
<keyword evidence="4" id="KW-1185">Reference proteome</keyword>
<proteinExistence type="predicted"/>
<reference evidence="3 4" key="1">
    <citation type="journal article" date="2017" name="BMC Genomics">
        <title>Whole-genome assembly of Babesia ovata and comparative genomics between closely related pathogens.</title>
        <authorList>
            <person name="Yamagishi J."/>
            <person name="Asada M."/>
            <person name="Hakimi H."/>
            <person name="Tanaka T.Q."/>
            <person name="Sugimoto C."/>
            <person name="Kawazu S."/>
        </authorList>
    </citation>
    <scope>NUCLEOTIDE SEQUENCE [LARGE SCALE GENOMIC DNA]</scope>
    <source>
        <strain evidence="3 4">Miyake</strain>
    </source>
</reference>
<dbReference type="VEuPathDB" id="PiroplasmaDB:BOVATA_010320"/>
<protein>
    <submittedName>
        <fullName evidence="3">Atypical ABC1 ABC1-C kinase, putative</fullName>
    </submittedName>
</protein>
<evidence type="ECO:0000256" key="2">
    <source>
        <dbReference type="SAM" id="SignalP"/>
    </source>
</evidence>
<comment type="caution">
    <text evidence="3">The sequence shown here is derived from an EMBL/GenBank/DDBJ whole genome shotgun (WGS) entry which is preliminary data.</text>
</comment>
<dbReference type="Proteomes" id="UP000236319">
    <property type="component" value="Unassembled WGS sequence"/>
</dbReference>
<keyword evidence="3" id="KW-0418">Kinase</keyword>
<evidence type="ECO:0000256" key="1">
    <source>
        <dbReference type="SAM" id="MobiDB-lite"/>
    </source>
</evidence>
<feature type="chain" id="PRO_5014176135" evidence="2">
    <location>
        <begin position="21"/>
        <end position="643"/>
    </location>
</feature>
<dbReference type="EMBL" id="BDSA01000001">
    <property type="protein sequence ID" value="GBE59539.1"/>
    <property type="molecule type" value="Genomic_DNA"/>
</dbReference>
<feature type="signal peptide" evidence="2">
    <location>
        <begin position="1"/>
        <end position="20"/>
    </location>
</feature>
<dbReference type="AlphaFoldDB" id="A0A2H6K9A5"/>
<sequence>MKAATYLLVLLAAPLLVVRCHDDVAELAKAVASDLEDSEVDELDEALYEGFVQGVALNFDYVSFGKQSTDDTELTPQEKETEHEHNLHKAEIEADYLTKHRPLESSVVDETESDLYSLFNILMHYLSSRSQPWKLVEPKTEGLEDGMEHHMIFVSEADNSENKHIPRNMVLSVGNIAKTLPQKGGKSPILLTCLETFIVSKLAFNLMSRLVKSPAPIDTKLKYVDRWIHLVQNHFVLYLPYITITAQRCVNMLSDDGQLKSEFSGQHYETLLKNCNVMVGKRDNESDLQTFVMLDAELHSALIERCIHQRHIIPSLLEEKETHLKRIHSVLDREMSWETFSNAVNMVFGDVERNILKADDYLMKPSTWGCGLSKSEANEAEKKLIGAFIKSHVELNLKVRSTIVKLNRVIADAAPDKGATLAEALLAFVEHEHHAAAEEAQRNNELSQCIDDAVGFSVAFFNRAQKRKFSDEASHYGENVTKESYTSGIAVDMKKYQNEGWMPCMSARILNTIVETCGNKVQYCKVLLEVLRDFIDELEPDSTSALVMENLHNVVSVSLLKNKAITAEDLRSYLAKVAKNELKEVNSMNGASDQAKPSEAESKETKKEEAATGGSDHDKEATNAESTQHEVQSESTEQAIKEH</sequence>
<feature type="compositionally biased region" description="Basic and acidic residues" evidence="1">
    <location>
        <begin position="596"/>
        <end position="632"/>
    </location>
</feature>
<dbReference type="OrthoDB" id="361705at2759"/>
<name>A0A2H6K9A5_9APIC</name>
<dbReference type="RefSeq" id="XP_028865782.1">
    <property type="nucleotide sequence ID" value="XM_029009949.1"/>
</dbReference>
<organism evidence="3 4">
    <name type="scientific">Babesia ovata</name>
    <dbReference type="NCBI Taxonomy" id="189622"/>
    <lineage>
        <taxon>Eukaryota</taxon>
        <taxon>Sar</taxon>
        <taxon>Alveolata</taxon>
        <taxon>Apicomplexa</taxon>
        <taxon>Aconoidasida</taxon>
        <taxon>Piroplasmida</taxon>
        <taxon>Babesiidae</taxon>
        <taxon>Babesia</taxon>
    </lineage>
</organism>
<evidence type="ECO:0000313" key="4">
    <source>
        <dbReference type="Proteomes" id="UP000236319"/>
    </source>
</evidence>
<feature type="compositionally biased region" description="Polar residues" evidence="1">
    <location>
        <begin position="633"/>
        <end position="643"/>
    </location>
</feature>
<evidence type="ECO:0000313" key="3">
    <source>
        <dbReference type="EMBL" id="GBE59539.1"/>
    </source>
</evidence>
<gene>
    <name evidence="3" type="ORF">BOVATA_010320</name>
</gene>